<accession>A0A1G6AUK8</accession>
<dbReference type="AlphaFoldDB" id="A0A1G6AUK8"/>
<evidence type="ECO:0000313" key="1">
    <source>
        <dbReference type="EMBL" id="SDB12068.1"/>
    </source>
</evidence>
<dbReference type="Proteomes" id="UP000199071">
    <property type="component" value="Unassembled WGS sequence"/>
</dbReference>
<dbReference type="SUPFAM" id="SSF81901">
    <property type="entry name" value="HCP-like"/>
    <property type="match status" value="1"/>
</dbReference>
<dbReference type="SMART" id="SM00671">
    <property type="entry name" value="SEL1"/>
    <property type="match status" value="1"/>
</dbReference>
<name>A0A1G6AUK8_9HYPH</name>
<protein>
    <recommendedName>
        <fullName evidence="3">Sel1 repeat-containing protein</fullName>
    </recommendedName>
</protein>
<dbReference type="OrthoDB" id="5321503at2"/>
<dbReference type="RefSeq" id="WP_090875025.1">
    <property type="nucleotide sequence ID" value="NZ_FMXQ01000002.1"/>
</dbReference>
<dbReference type="STRING" id="665467.SAMN02982931_00883"/>
<gene>
    <name evidence="1" type="ORF">SAMN02982931_00883</name>
</gene>
<dbReference type="InterPro" id="IPR011990">
    <property type="entry name" value="TPR-like_helical_dom_sf"/>
</dbReference>
<proteinExistence type="predicted"/>
<organism evidence="1 2">
    <name type="scientific">Bauldia litoralis</name>
    <dbReference type="NCBI Taxonomy" id="665467"/>
    <lineage>
        <taxon>Bacteria</taxon>
        <taxon>Pseudomonadati</taxon>
        <taxon>Pseudomonadota</taxon>
        <taxon>Alphaproteobacteria</taxon>
        <taxon>Hyphomicrobiales</taxon>
        <taxon>Kaistiaceae</taxon>
        <taxon>Bauldia</taxon>
    </lineage>
</organism>
<keyword evidence="2" id="KW-1185">Reference proteome</keyword>
<sequence length="89" mass="9845">MARFEMASPEMATMAEMQPNAEGLFNLGIVYATGLDGEADLVAAHKWFNLAALRGNPEAAYHRQQIAEELSETDIAAAQRAAREWLRTH</sequence>
<dbReference type="InterPro" id="IPR006597">
    <property type="entry name" value="Sel1-like"/>
</dbReference>
<evidence type="ECO:0008006" key="3">
    <source>
        <dbReference type="Google" id="ProtNLM"/>
    </source>
</evidence>
<evidence type="ECO:0000313" key="2">
    <source>
        <dbReference type="Proteomes" id="UP000199071"/>
    </source>
</evidence>
<reference evidence="1 2" key="1">
    <citation type="submission" date="2016-10" db="EMBL/GenBank/DDBJ databases">
        <authorList>
            <person name="de Groot N.N."/>
        </authorList>
    </citation>
    <scope>NUCLEOTIDE SEQUENCE [LARGE SCALE GENOMIC DNA]</scope>
    <source>
        <strain evidence="1 2">ATCC 35022</strain>
    </source>
</reference>
<dbReference type="EMBL" id="FMXQ01000002">
    <property type="protein sequence ID" value="SDB12068.1"/>
    <property type="molecule type" value="Genomic_DNA"/>
</dbReference>
<dbReference type="Gene3D" id="1.25.40.10">
    <property type="entry name" value="Tetratricopeptide repeat domain"/>
    <property type="match status" value="1"/>
</dbReference>